<keyword evidence="1" id="KW-0732">Signal</keyword>
<gene>
    <name evidence="2" type="ORF">M011DRAFT_496157</name>
</gene>
<feature type="signal peptide" evidence="1">
    <location>
        <begin position="1"/>
        <end position="20"/>
    </location>
</feature>
<dbReference type="PANTHER" id="PTHR35186:SF4">
    <property type="entry name" value="PRION-INHIBITION AND PROPAGATION HELO DOMAIN-CONTAINING PROTEIN"/>
    <property type="match status" value="1"/>
</dbReference>
<name>A0A6A6V3P7_9PLEO</name>
<proteinExistence type="predicted"/>
<evidence type="ECO:0008006" key="4">
    <source>
        <dbReference type="Google" id="ProtNLM"/>
    </source>
</evidence>
<feature type="chain" id="PRO_5025686653" description="Prion-inhibition and propagation HeLo domain-containing protein" evidence="1">
    <location>
        <begin position="21"/>
        <end position="276"/>
    </location>
</feature>
<evidence type="ECO:0000313" key="2">
    <source>
        <dbReference type="EMBL" id="KAF2744653.1"/>
    </source>
</evidence>
<organism evidence="2 3">
    <name type="scientific">Sporormia fimetaria CBS 119925</name>
    <dbReference type="NCBI Taxonomy" id="1340428"/>
    <lineage>
        <taxon>Eukaryota</taxon>
        <taxon>Fungi</taxon>
        <taxon>Dikarya</taxon>
        <taxon>Ascomycota</taxon>
        <taxon>Pezizomycotina</taxon>
        <taxon>Dothideomycetes</taxon>
        <taxon>Pleosporomycetidae</taxon>
        <taxon>Pleosporales</taxon>
        <taxon>Sporormiaceae</taxon>
        <taxon>Sporormia</taxon>
    </lineage>
</organism>
<protein>
    <recommendedName>
        <fullName evidence="4">Prion-inhibition and propagation HeLo domain-containing protein</fullName>
    </recommendedName>
</protein>
<keyword evidence="3" id="KW-1185">Reference proteome</keyword>
<accession>A0A6A6V3P7</accession>
<evidence type="ECO:0000256" key="1">
    <source>
        <dbReference type="SAM" id="SignalP"/>
    </source>
</evidence>
<reference evidence="2" key="1">
    <citation type="journal article" date="2020" name="Stud. Mycol.">
        <title>101 Dothideomycetes genomes: a test case for predicting lifestyles and emergence of pathogens.</title>
        <authorList>
            <person name="Haridas S."/>
            <person name="Albert R."/>
            <person name="Binder M."/>
            <person name="Bloem J."/>
            <person name="Labutti K."/>
            <person name="Salamov A."/>
            <person name="Andreopoulos B."/>
            <person name="Baker S."/>
            <person name="Barry K."/>
            <person name="Bills G."/>
            <person name="Bluhm B."/>
            <person name="Cannon C."/>
            <person name="Castanera R."/>
            <person name="Culley D."/>
            <person name="Daum C."/>
            <person name="Ezra D."/>
            <person name="Gonzalez J."/>
            <person name="Henrissat B."/>
            <person name="Kuo A."/>
            <person name="Liang C."/>
            <person name="Lipzen A."/>
            <person name="Lutzoni F."/>
            <person name="Magnuson J."/>
            <person name="Mondo S."/>
            <person name="Nolan M."/>
            <person name="Ohm R."/>
            <person name="Pangilinan J."/>
            <person name="Park H.-J."/>
            <person name="Ramirez L."/>
            <person name="Alfaro M."/>
            <person name="Sun H."/>
            <person name="Tritt A."/>
            <person name="Yoshinaga Y."/>
            <person name="Zwiers L.-H."/>
            <person name="Turgeon B."/>
            <person name="Goodwin S."/>
            <person name="Spatafora J."/>
            <person name="Crous P."/>
            <person name="Grigoriev I."/>
        </authorList>
    </citation>
    <scope>NUCLEOTIDE SEQUENCE</scope>
    <source>
        <strain evidence="2">CBS 119925</strain>
    </source>
</reference>
<evidence type="ECO:0000313" key="3">
    <source>
        <dbReference type="Proteomes" id="UP000799440"/>
    </source>
</evidence>
<dbReference type="OrthoDB" id="3565018at2759"/>
<dbReference type="AlphaFoldDB" id="A0A6A6V3P7"/>
<dbReference type="EMBL" id="MU006587">
    <property type="protein sequence ID" value="KAF2744653.1"/>
    <property type="molecule type" value="Genomic_DNA"/>
</dbReference>
<sequence>MSGIEVAGLVLGAFPILIRALESYREGAEFLGDWWRIQRAYTKCRQDLQYHQVLFEGNVERFLLPLVVDDEELKNLMSDPAGEAWRDEELEARLKERLPKSYRIFLDTMGNINDLMEDLKKELGVYNRLFGESARPAQGSSGTDVKRNDLLSISNFEFQTKRIKFSLKRSSRERLFVQFQHANDRMRSLLENSDQIAIARRDREPGKNASVMGRKLNDFWRHAKRLHDALSSAWQCSCVDHQTTLQLQHRTSDKPEFDVVFNLGARCSGQFPENGM</sequence>
<dbReference type="Proteomes" id="UP000799440">
    <property type="component" value="Unassembled WGS sequence"/>
</dbReference>
<dbReference type="PANTHER" id="PTHR35186">
    <property type="entry name" value="ANK_REP_REGION DOMAIN-CONTAINING PROTEIN"/>
    <property type="match status" value="1"/>
</dbReference>